<dbReference type="AlphaFoldDB" id="A0A1H4N1Z8"/>
<dbReference type="EMBL" id="FNTH01000001">
    <property type="protein sequence ID" value="SEB88898.1"/>
    <property type="molecule type" value="Genomic_DNA"/>
</dbReference>
<proteinExistence type="predicted"/>
<accession>A0A1H4N1Z8</accession>
<dbReference type="Proteomes" id="UP000198992">
    <property type="component" value="Unassembled WGS sequence"/>
</dbReference>
<name>A0A1H4N1Z8_9BRAD</name>
<sequence>MAYRSEIGARIGKVAHGVARSIRRSGELHGARPWRDVAAASFGTASLSVGYNVAGKATDPVKAKDVFD</sequence>
<evidence type="ECO:0000313" key="2">
    <source>
        <dbReference type="Proteomes" id="UP000198992"/>
    </source>
</evidence>
<organism evidence="1 2">
    <name type="scientific">Bradyrhizobium erythrophlei</name>
    <dbReference type="NCBI Taxonomy" id="1437360"/>
    <lineage>
        <taxon>Bacteria</taxon>
        <taxon>Pseudomonadati</taxon>
        <taxon>Pseudomonadota</taxon>
        <taxon>Alphaproteobacteria</taxon>
        <taxon>Hyphomicrobiales</taxon>
        <taxon>Nitrobacteraceae</taxon>
        <taxon>Bradyrhizobium</taxon>
    </lineage>
</organism>
<evidence type="ECO:0000313" key="1">
    <source>
        <dbReference type="EMBL" id="SEB88898.1"/>
    </source>
</evidence>
<gene>
    <name evidence="1" type="ORF">SAMN05444164_0484</name>
</gene>
<reference evidence="1 2" key="1">
    <citation type="submission" date="2016-10" db="EMBL/GenBank/DDBJ databases">
        <authorList>
            <person name="de Groot N.N."/>
        </authorList>
    </citation>
    <scope>NUCLEOTIDE SEQUENCE [LARGE SCALE GENOMIC DNA]</scope>
    <source>
        <strain evidence="1 2">MT12</strain>
    </source>
</reference>
<protein>
    <submittedName>
        <fullName evidence="1">Uncharacterized protein</fullName>
    </submittedName>
</protein>